<evidence type="ECO:0000313" key="2">
    <source>
        <dbReference type="EMBL" id="AEI49656.1"/>
    </source>
</evidence>
<dbReference type="Proteomes" id="UP000000493">
    <property type="component" value="Chromosome"/>
</dbReference>
<proteinExistence type="predicted"/>
<dbReference type="Pfam" id="PF04397">
    <property type="entry name" value="LytTR"/>
    <property type="match status" value="1"/>
</dbReference>
<reference evidence="3" key="1">
    <citation type="submission" date="2011-06" db="EMBL/GenBank/DDBJ databases">
        <title>The complete genome of chromosome of Runella slithyformis DSM 19594.</title>
        <authorList>
            <consortium name="US DOE Joint Genome Institute (JGI-PGF)"/>
            <person name="Lucas S."/>
            <person name="Han J."/>
            <person name="Lapidus A."/>
            <person name="Bruce D."/>
            <person name="Goodwin L."/>
            <person name="Pitluck S."/>
            <person name="Peters L."/>
            <person name="Kyrpides N."/>
            <person name="Mavromatis K."/>
            <person name="Ivanova N."/>
            <person name="Ovchinnikova G."/>
            <person name="Zhang X."/>
            <person name="Misra M."/>
            <person name="Detter J.C."/>
            <person name="Tapia R."/>
            <person name="Han C."/>
            <person name="Land M."/>
            <person name="Hauser L."/>
            <person name="Markowitz V."/>
            <person name="Cheng J.-F."/>
            <person name="Hugenholtz P."/>
            <person name="Woyke T."/>
            <person name="Wu D."/>
            <person name="Tindall B."/>
            <person name="Faehrich R."/>
            <person name="Brambilla E."/>
            <person name="Klenk H.-P."/>
            <person name="Eisen J.A."/>
        </authorList>
    </citation>
    <scope>NUCLEOTIDE SEQUENCE [LARGE SCALE GENOMIC DNA]</scope>
    <source>
        <strain evidence="3">ATCC 29530 / DSM 19594 / LMG 11500 / NCIMB 11436 / LSU 4</strain>
    </source>
</reference>
<reference evidence="2 3" key="2">
    <citation type="journal article" date="2012" name="Stand. Genomic Sci.">
        <title>Complete genome sequence of the aquatic bacterium Runella slithyformis type strain (LSU 4(T)).</title>
        <authorList>
            <person name="Copeland A."/>
            <person name="Zhang X."/>
            <person name="Misra M."/>
            <person name="Lapidus A."/>
            <person name="Nolan M."/>
            <person name="Lucas S."/>
            <person name="Deshpande S."/>
            <person name="Cheng J.F."/>
            <person name="Tapia R."/>
            <person name="Goodwin L.A."/>
            <person name="Pitluck S."/>
            <person name="Liolios K."/>
            <person name="Pagani I."/>
            <person name="Ivanova N."/>
            <person name="Mikhailova N."/>
            <person name="Pati A."/>
            <person name="Chen A."/>
            <person name="Palaniappan K."/>
            <person name="Land M."/>
            <person name="Hauser L."/>
            <person name="Pan C."/>
            <person name="Jeffries C.D."/>
            <person name="Detter J.C."/>
            <person name="Brambilla E.M."/>
            <person name="Rohde M."/>
            <person name="Djao O.D."/>
            <person name="Goker M."/>
            <person name="Sikorski J."/>
            <person name="Tindall B.J."/>
            <person name="Woyke T."/>
            <person name="Bristow J."/>
            <person name="Eisen J.A."/>
            <person name="Markowitz V."/>
            <person name="Hugenholtz P."/>
            <person name="Kyrpides N.C."/>
            <person name="Klenk H.P."/>
            <person name="Mavromatis K."/>
        </authorList>
    </citation>
    <scope>NUCLEOTIDE SEQUENCE [LARGE SCALE GENOMIC DNA]</scope>
    <source>
        <strain evidence="3">ATCC 29530 / DSM 19594 / LMG 11500 / NCIMB 11436 / LSU 4</strain>
    </source>
</reference>
<evidence type="ECO:0000259" key="1">
    <source>
        <dbReference type="PROSITE" id="PS50930"/>
    </source>
</evidence>
<dbReference type="EMBL" id="CP002859">
    <property type="protein sequence ID" value="AEI49656.1"/>
    <property type="molecule type" value="Genomic_DNA"/>
</dbReference>
<dbReference type="AlphaFoldDB" id="A0A7U3ZLZ2"/>
<dbReference type="PROSITE" id="PS50930">
    <property type="entry name" value="HTH_LYTTR"/>
    <property type="match status" value="1"/>
</dbReference>
<name>A0A7U3ZLZ2_RUNSL</name>
<sequence length="121" mass="14271">MSSFLQSIPFESAVQLPRFQTKNGEQTIDLRRILYLSAQGNYTRFHLDDGEQVITSHSLSIYARLLEKHGFVRVHKSHLLNLEFLRHCRIQRSQWLVLPDRQTLEIARRRRAKLKKTMAAL</sequence>
<keyword evidence="3" id="KW-1185">Reference proteome</keyword>
<dbReference type="GO" id="GO:0000156">
    <property type="term" value="F:phosphorelay response regulator activity"/>
    <property type="evidence" value="ECO:0007669"/>
    <property type="project" value="InterPro"/>
</dbReference>
<dbReference type="InterPro" id="IPR046947">
    <property type="entry name" value="LytR-like"/>
</dbReference>
<dbReference type="KEGG" id="rsi:Runsl_3281"/>
<accession>A0A7U3ZLZ2</accession>
<organism evidence="2 3">
    <name type="scientific">Runella slithyformis (strain ATCC 29530 / DSM 19594 / LMG 11500 / NCIMB 11436 / LSU 4)</name>
    <dbReference type="NCBI Taxonomy" id="761193"/>
    <lineage>
        <taxon>Bacteria</taxon>
        <taxon>Pseudomonadati</taxon>
        <taxon>Bacteroidota</taxon>
        <taxon>Cytophagia</taxon>
        <taxon>Cytophagales</taxon>
        <taxon>Spirosomataceae</taxon>
        <taxon>Runella</taxon>
    </lineage>
</organism>
<dbReference type="PANTHER" id="PTHR37299:SF1">
    <property type="entry name" value="STAGE 0 SPORULATION PROTEIN A HOMOLOG"/>
    <property type="match status" value="1"/>
</dbReference>
<gene>
    <name evidence="2" type="ordered locus">Runsl_3281</name>
</gene>
<evidence type="ECO:0000313" key="3">
    <source>
        <dbReference type="Proteomes" id="UP000000493"/>
    </source>
</evidence>
<dbReference type="SMART" id="SM00850">
    <property type="entry name" value="LytTR"/>
    <property type="match status" value="1"/>
</dbReference>
<dbReference type="InterPro" id="IPR007492">
    <property type="entry name" value="LytTR_DNA-bd_dom"/>
</dbReference>
<dbReference type="GO" id="GO:0003677">
    <property type="term" value="F:DNA binding"/>
    <property type="evidence" value="ECO:0007669"/>
    <property type="project" value="InterPro"/>
</dbReference>
<feature type="domain" description="HTH LytTR-type" evidence="1">
    <location>
        <begin position="27"/>
        <end position="120"/>
    </location>
</feature>
<dbReference type="RefSeq" id="WP_013928961.1">
    <property type="nucleotide sequence ID" value="NC_015703.1"/>
</dbReference>
<protein>
    <submittedName>
        <fullName evidence="2">Response regulator receiver protein</fullName>
    </submittedName>
</protein>
<dbReference type="Gene3D" id="2.40.50.1020">
    <property type="entry name" value="LytTr DNA-binding domain"/>
    <property type="match status" value="1"/>
</dbReference>
<dbReference type="PANTHER" id="PTHR37299">
    <property type="entry name" value="TRANSCRIPTIONAL REGULATOR-RELATED"/>
    <property type="match status" value="1"/>
</dbReference>